<dbReference type="Pfam" id="PF13372">
    <property type="entry name" value="Alginate_exp"/>
    <property type="match status" value="1"/>
</dbReference>
<feature type="domain" description="Alginate export" evidence="1">
    <location>
        <begin position="13"/>
        <end position="296"/>
    </location>
</feature>
<proteinExistence type="predicted"/>
<dbReference type="AlphaFoldDB" id="A0A0L8V6V9"/>
<evidence type="ECO:0000259" key="1">
    <source>
        <dbReference type="Pfam" id="PF13372"/>
    </source>
</evidence>
<dbReference type="InterPro" id="IPR025388">
    <property type="entry name" value="Alginate_export_dom"/>
</dbReference>
<dbReference type="EMBL" id="LGIA01000171">
    <property type="protein sequence ID" value="KOH44164.1"/>
    <property type="molecule type" value="Genomic_DNA"/>
</dbReference>
<evidence type="ECO:0000313" key="3">
    <source>
        <dbReference type="Proteomes" id="UP000036958"/>
    </source>
</evidence>
<reference evidence="3" key="1">
    <citation type="submission" date="2015-07" db="EMBL/GenBank/DDBJ databases">
        <title>Genome sequencing of Sunxiuqinia dokdonensis strain SK.</title>
        <authorList>
            <person name="Ahn S."/>
            <person name="Kim B.-C."/>
        </authorList>
    </citation>
    <scope>NUCLEOTIDE SEQUENCE [LARGE SCALE GENOMIC DNA]</scope>
    <source>
        <strain evidence="3">SK</strain>
    </source>
</reference>
<organism evidence="2 3">
    <name type="scientific">Sunxiuqinia dokdonensis</name>
    <dbReference type="NCBI Taxonomy" id="1409788"/>
    <lineage>
        <taxon>Bacteria</taxon>
        <taxon>Pseudomonadati</taxon>
        <taxon>Bacteroidota</taxon>
        <taxon>Bacteroidia</taxon>
        <taxon>Marinilabiliales</taxon>
        <taxon>Prolixibacteraceae</taxon>
        <taxon>Sunxiuqinia</taxon>
    </lineage>
</organism>
<keyword evidence="3" id="KW-1185">Reference proteome</keyword>
<accession>A0A0L8V6V9</accession>
<comment type="caution">
    <text evidence="2">The sequence shown here is derived from an EMBL/GenBank/DDBJ whole genome shotgun (WGS) entry which is preliminary data.</text>
</comment>
<dbReference type="SUPFAM" id="SSF56935">
    <property type="entry name" value="Porins"/>
    <property type="match status" value="1"/>
</dbReference>
<protein>
    <recommendedName>
        <fullName evidence="1">Alginate export domain-containing protein</fullName>
    </recommendedName>
</protein>
<evidence type="ECO:0000313" key="2">
    <source>
        <dbReference type="EMBL" id="KOH44164.1"/>
    </source>
</evidence>
<sequence length="407" mass="46101">MTISTPVFAQFKVDGQFRNRFELRDGYRKLAAEGAAPAAFISQRTRVSFNYETEGLKVKFTTQDVRVWGDEQLTSSTGVLGDYASLELFEAFVEIRTGTAGWLSVGRQQLVYDNQRILGARNWNQNGIAYDAIVYRWQAENREFHLGTSWNSTGENTSDNFFDPTQIKSLSYIWAQSSLSVSWSLTLSHVASAVTKSETENTLYFRQTTGIYSTYEKGNLSLSANIYYQFGKNQSGKNVSAVLFDAESKYKLGKLSPGIGLSYLSGNSKTGSSQQTDHLFDVLYGARHRFFGGIDYFRSFDSHTNQGGLVDYYFFFDHKFTKNTSLKNTSHYYQLAQTNPTTPNDRNLGYENDLVLKHQFASWGALESGYLFYLPTCSLKTIQGIDDDKFSHFLYVQLTVSPSLFKN</sequence>
<dbReference type="Proteomes" id="UP000036958">
    <property type="component" value="Unassembled WGS sequence"/>
</dbReference>
<name>A0A0L8V6V9_9BACT</name>
<dbReference type="STRING" id="1409788.NC99_31570"/>
<gene>
    <name evidence="2" type="ORF">NC99_31570</name>
</gene>